<feature type="non-terminal residue" evidence="5">
    <location>
        <position position="1"/>
    </location>
</feature>
<proteinExistence type="predicted"/>
<name>A0A7L1N5A4_RHICY</name>
<keyword evidence="4" id="KW-1133">Transmembrane helix</keyword>
<dbReference type="OrthoDB" id="66881at2759"/>
<dbReference type="GO" id="GO:0004499">
    <property type="term" value="F:N,N-dimethylaniline monooxygenase activity"/>
    <property type="evidence" value="ECO:0007669"/>
    <property type="project" value="InterPro"/>
</dbReference>
<keyword evidence="1" id="KW-0285">Flavoprotein</keyword>
<dbReference type="EMBL" id="VXBP01002733">
    <property type="protein sequence ID" value="NXN94426.1"/>
    <property type="molecule type" value="Genomic_DNA"/>
</dbReference>
<keyword evidence="5" id="KW-0503">Monooxygenase</keyword>
<evidence type="ECO:0000313" key="5">
    <source>
        <dbReference type="EMBL" id="NXN94426.1"/>
    </source>
</evidence>
<dbReference type="GO" id="GO:0050661">
    <property type="term" value="F:NADP binding"/>
    <property type="evidence" value="ECO:0007669"/>
    <property type="project" value="InterPro"/>
</dbReference>
<evidence type="ECO:0000256" key="2">
    <source>
        <dbReference type="ARBA" id="ARBA00022827"/>
    </source>
</evidence>
<dbReference type="Pfam" id="PF00743">
    <property type="entry name" value="FMO-like"/>
    <property type="match status" value="1"/>
</dbReference>
<protein>
    <submittedName>
        <fullName evidence="5">FMO3 monooxygenase</fullName>
    </submittedName>
</protein>
<dbReference type="GO" id="GO:0050660">
    <property type="term" value="F:flavin adenine dinucleotide binding"/>
    <property type="evidence" value="ECO:0007669"/>
    <property type="project" value="InterPro"/>
</dbReference>
<keyword evidence="4" id="KW-0472">Membrane</keyword>
<sequence length="114" mass="12884">FSLSYDEVLKTDCLVYMDKLTSFVIAKPSVLVLLFRDPQLAFTIFFDVPCTPYQYWLWGPACWAGACEAILTERDRTLKPTRIRVHAGSFIPCPSPLIGVAFFLLLAALIFGFQ</sequence>
<evidence type="ECO:0000256" key="1">
    <source>
        <dbReference type="ARBA" id="ARBA00022630"/>
    </source>
</evidence>
<dbReference type="AlphaFoldDB" id="A0A7L1N5A4"/>
<reference evidence="5 6" key="1">
    <citation type="submission" date="2019-09" db="EMBL/GenBank/DDBJ databases">
        <title>Bird 10,000 Genomes (B10K) Project - Family phase.</title>
        <authorList>
            <person name="Zhang G."/>
        </authorList>
    </citation>
    <scope>NUCLEOTIDE SEQUENCE [LARGE SCALE GENOMIC DNA]</scope>
    <source>
        <strain evidence="5">B10K-DU-002-35</strain>
        <tissue evidence="5">Muscle</tissue>
    </source>
</reference>
<dbReference type="Proteomes" id="UP000565785">
    <property type="component" value="Unassembled WGS sequence"/>
</dbReference>
<keyword evidence="3" id="KW-0560">Oxidoreductase</keyword>
<dbReference type="InterPro" id="IPR020946">
    <property type="entry name" value="Flavin_mOase-like"/>
</dbReference>
<gene>
    <name evidence="5" type="primary">Fmo3</name>
    <name evidence="5" type="ORF">RHICYA_R16194</name>
</gene>
<keyword evidence="2" id="KW-0274">FAD</keyword>
<feature type="non-terminal residue" evidence="5">
    <location>
        <position position="114"/>
    </location>
</feature>
<evidence type="ECO:0000313" key="6">
    <source>
        <dbReference type="Proteomes" id="UP000565785"/>
    </source>
</evidence>
<accession>A0A7L1N5A4</accession>
<evidence type="ECO:0000256" key="4">
    <source>
        <dbReference type="SAM" id="Phobius"/>
    </source>
</evidence>
<organism evidence="5 6">
    <name type="scientific">Rhinopomastus cyanomelas</name>
    <name type="common">Common scimitarbill</name>
    <dbReference type="NCBI Taxonomy" id="113115"/>
    <lineage>
        <taxon>Eukaryota</taxon>
        <taxon>Metazoa</taxon>
        <taxon>Chordata</taxon>
        <taxon>Craniata</taxon>
        <taxon>Vertebrata</taxon>
        <taxon>Euteleostomi</taxon>
        <taxon>Archelosauria</taxon>
        <taxon>Archosauria</taxon>
        <taxon>Dinosauria</taxon>
        <taxon>Saurischia</taxon>
        <taxon>Theropoda</taxon>
        <taxon>Coelurosauria</taxon>
        <taxon>Aves</taxon>
        <taxon>Neognathae</taxon>
        <taxon>Neoaves</taxon>
        <taxon>Telluraves</taxon>
        <taxon>Coraciimorphae</taxon>
        <taxon>Bucerotiformes</taxon>
        <taxon>Rhinopomastidae</taxon>
        <taxon>Rhinopomastus</taxon>
    </lineage>
</organism>
<evidence type="ECO:0000256" key="3">
    <source>
        <dbReference type="ARBA" id="ARBA00023002"/>
    </source>
</evidence>
<feature type="transmembrane region" description="Helical" evidence="4">
    <location>
        <begin position="93"/>
        <end position="113"/>
    </location>
</feature>
<keyword evidence="6" id="KW-1185">Reference proteome</keyword>
<comment type="caution">
    <text evidence="5">The sequence shown here is derived from an EMBL/GenBank/DDBJ whole genome shotgun (WGS) entry which is preliminary data.</text>
</comment>
<keyword evidence="4" id="KW-0812">Transmembrane</keyword>